<keyword evidence="2" id="KW-1185">Reference proteome</keyword>
<evidence type="ECO:0000313" key="1">
    <source>
        <dbReference type="EMBL" id="SDT95513.1"/>
    </source>
</evidence>
<protein>
    <recommendedName>
        <fullName evidence="3">Roadblock/LC7 domain-containing protein</fullName>
    </recommendedName>
</protein>
<reference evidence="2" key="1">
    <citation type="submission" date="2016-10" db="EMBL/GenBank/DDBJ databases">
        <authorList>
            <person name="Varghese N."/>
            <person name="Submissions S."/>
        </authorList>
    </citation>
    <scope>NUCLEOTIDE SEQUENCE [LARGE SCALE GENOMIC DNA]</scope>
    <source>
        <strain evidence="2">DSM 3384</strain>
    </source>
</reference>
<dbReference type="Proteomes" id="UP000199608">
    <property type="component" value="Unassembled WGS sequence"/>
</dbReference>
<proteinExistence type="predicted"/>
<dbReference type="AlphaFoldDB" id="A0A1H2EKN0"/>
<organism evidence="1 2">
    <name type="scientific">Desulfobacula phenolica</name>
    <dbReference type="NCBI Taxonomy" id="90732"/>
    <lineage>
        <taxon>Bacteria</taxon>
        <taxon>Pseudomonadati</taxon>
        <taxon>Thermodesulfobacteriota</taxon>
        <taxon>Desulfobacteria</taxon>
        <taxon>Desulfobacterales</taxon>
        <taxon>Desulfobacteraceae</taxon>
        <taxon>Desulfobacula</taxon>
    </lineage>
</organism>
<accession>A0A1H2EKN0</accession>
<sequence length="113" mass="13000">MPPLKELIQITNVAGVDQYIFVDQKGNIAAHDIQDPEKTADIVFFCGKNSYAIGKTRLNHVMFSRKNQKNFFIFPVGDYYLGVIKKKSIDNFVLTENIIKFTKDLLELEKKTQ</sequence>
<dbReference type="EMBL" id="FNLL01000003">
    <property type="protein sequence ID" value="SDT95513.1"/>
    <property type="molecule type" value="Genomic_DNA"/>
</dbReference>
<evidence type="ECO:0008006" key="3">
    <source>
        <dbReference type="Google" id="ProtNLM"/>
    </source>
</evidence>
<evidence type="ECO:0000313" key="2">
    <source>
        <dbReference type="Proteomes" id="UP000199608"/>
    </source>
</evidence>
<name>A0A1H2EKN0_9BACT</name>
<dbReference type="RefSeq" id="WP_092231526.1">
    <property type="nucleotide sequence ID" value="NZ_FNLL01000003.1"/>
</dbReference>
<gene>
    <name evidence="1" type="ORF">SAMN04487931_103181</name>
</gene>